<keyword evidence="3" id="KW-1185">Reference proteome</keyword>
<evidence type="ECO:0000313" key="3">
    <source>
        <dbReference type="Proteomes" id="UP000272400"/>
    </source>
</evidence>
<evidence type="ECO:0000313" key="2">
    <source>
        <dbReference type="EMBL" id="ROO84421.1"/>
    </source>
</evidence>
<dbReference type="OrthoDB" id="4545744at2"/>
<reference evidence="2 3" key="1">
    <citation type="submission" date="2018-11" db="EMBL/GenBank/DDBJ databases">
        <title>Sequencing the genomes of 1000 actinobacteria strains.</title>
        <authorList>
            <person name="Klenk H.-P."/>
        </authorList>
    </citation>
    <scope>NUCLEOTIDE SEQUENCE [LARGE SCALE GENOMIC DNA]</scope>
    <source>
        <strain evidence="2 3">DSM 44254</strain>
    </source>
</reference>
<dbReference type="Pfam" id="PF00293">
    <property type="entry name" value="NUDIX"/>
    <property type="match status" value="1"/>
</dbReference>
<dbReference type="Proteomes" id="UP000272400">
    <property type="component" value="Unassembled WGS sequence"/>
</dbReference>
<gene>
    <name evidence="2" type="ORF">EDD29_1944</name>
</gene>
<dbReference type="RefSeq" id="WP_123664044.1">
    <property type="nucleotide sequence ID" value="NZ_RJKE01000001.1"/>
</dbReference>
<dbReference type="SUPFAM" id="SSF55811">
    <property type="entry name" value="Nudix"/>
    <property type="match status" value="1"/>
</dbReference>
<evidence type="ECO:0000259" key="1">
    <source>
        <dbReference type="PROSITE" id="PS51462"/>
    </source>
</evidence>
<dbReference type="EMBL" id="RJKE01000001">
    <property type="protein sequence ID" value="ROO84421.1"/>
    <property type="molecule type" value="Genomic_DNA"/>
</dbReference>
<protein>
    <submittedName>
        <fullName evidence="2">Putative house-cleaning noncanonical NTP pyrophosphatase (MazG superfamily)</fullName>
    </submittedName>
</protein>
<dbReference type="AlphaFoldDB" id="A0A3N1CSY2"/>
<dbReference type="InterPro" id="IPR015797">
    <property type="entry name" value="NUDIX_hydrolase-like_dom_sf"/>
</dbReference>
<sequence length="262" mass="29196">MTDHKDHRDPYAERNEKLVRDRIPELIRASGGRPDIRTADPSEIRRLLLAKLWEEADEFSAEPSAEELADVLEVVRALADGIGCDPVELERVRAAKAAARGGFAEGLVLRGIAGAERPRVIKARALLLEQDSLVLFRRTRPGRIPYYTTPGGGVEDFDADIEAGLRRELMEELGATAGPVKPVYTFSEHRPHATYVHHFFVCRLTSMDLALRSGPEFADPTRGGYDVERLPCRSASFTGLPLWPRELRDFLIESAETLPSLV</sequence>
<dbReference type="Gene3D" id="3.90.79.10">
    <property type="entry name" value="Nucleoside Triphosphate Pyrophosphohydrolase"/>
    <property type="match status" value="1"/>
</dbReference>
<organism evidence="2 3">
    <name type="scientific">Actinocorallia herbida</name>
    <dbReference type="NCBI Taxonomy" id="58109"/>
    <lineage>
        <taxon>Bacteria</taxon>
        <taxon>Bacillati</taxon>
        <taxon>Actinomycetota</taxon>
        <taxon>Actinomycetes</taxon>
        <taxon>Streptosporangiales</taxon>
        <taxon>Thermomonosporaceae</taxon>
        <taxon>Actinocorallia</taxon>
    </lineage>
</organism>
<dbReference type="CDD" id="cd11532">
    <property type="entry name" value="NTP-PPase_COG4997"/>
    <property type="match status" value="1"/>
</dbReference>
<accession>A0A3N1CSY2</accession>
<feature type="domain" description="Nudix hydrolase" evidence="1">
    <location>
        <begin position="118"/>
        <end position="247"/>
    </location>
</feature>
<proteinExistence type="predicted"/>
<name>A0A3N1CSY2_9ACTN</name>
<dbReference type="PROSITE" id="PS51462">
    <property type="entry name" value="NUDIX"/>
    <property type="match status" value="1"/>
</dbReference>
<dbReference type="InterPro" id="IPR038735">
    <property type="entry name" value="MSMEG_1276-like_NTP-PPase_dom"/>
</dbReference>
<comment type="caution">
    <text evidence="2">The sequence shown here is derived from an EMBL/GenBank/DDBJ whole genome shotgun (WGS) entry which is preliminary data.</text>
</comment>
<dbReference type="InterPro" id="IPR000086">
    <property type="entry name" value="NUDIX_hydrolase_dom"/>
</dbReference>